<sequence length="120" mass="13555">MLGEPGDSFLKVLTYYEKHAVIDSIDSWQLLRAARNLAAHDYEIDYAEIADHFNSLYELLKVLYRTSRAFVLHCDEQLGIKPGSMDFNSEFFEITSRFSDSISSQALSVGQVQTKPSKGA</sequence>
<dbReference type="AlphaFoldDB" id="A0A9E6MY90"/>
<organism evidence="1 2">
    <name type="scientific">Ferrovum myxofaciens</name>
    <dbReference type="NCBI Taxonomy" id="416213"/>
    <lineage>
        <taxon>Bacteria</taxon>
        <taxon>Pseudomonadati</taxon>
        <taxon>Pseudomonadota</taxon>
        <taxon>Betaproteobacteria</taxon>
        <taxon>Ferrovales</taxon>
        <taxon>Ferrovaceae</taxon>
        <taxon>Ferrovum</taxon>
    </lineage>
</organism>
<dbReference type="Proteomes" id="UP000683551">
    <property type="component" value="Chromosome"/>
</dbReference>
<dbReference type="Gene3D" id="1.20.120.330">
    <property type="entry name" value="Nucleotidyltransferases domain 2"/>
    <property type="match status" value="1"/>
</dbReference>
<dbReference type="EMBL" id="CP071137">
    <property type="protein sequence ID" value="QWY77310.1"/>
    <property type="molecule type" value="Genomic_DNA"/>
</dbReference>
<proteinExistence type="predicted"/>
<dbReference type="SUPFAM" id="SSF81593">
    <property type="entry name" value="Nucleotidyltransferase substrate binding subunit/domain"/>
    <property type="match status" value="1"/>
</dbReference>
<gene>
    <name evidence="1" type="ORF">JZL65_12730</name>
</gene>
<protein>
    <submittedName>
        <fullName evidence="1">Uncharacterized protein</fullName>
    </submittedName>
</protein>
<evidence type="ECO:0000313" key="1">
    <source>
        <dbReference type="EMBL" id="QWY77310.1"/>
    </source>
</evidence>
<dbReference type="RefSeq" id="WP_273144562.1">
    <property type="nucleotide sequence ID" value="NZ_CP070327.1"/>
</dbReference>
<evidence type="ECO:0000313" key="2">
    <source>
        <dbReference type="Proteomes" id="UP000683551"/>
    </source>
</evidence>
<accession>A0A9E6MY90</accession>
<name>A0A9E6MY90_9PROT</name>
<reference evidence="1" key="1">
    <citation type="submission" date="2021-02" db="EMBL/GenBank/DDBJ databases">
        <title>Comparative genomics of Ferrovum myxofaciens strains, predominant extremophile bacteria forming large biofilm stalactites in acid mine ecosystems.</title>
        <authorList>
            <person name="Burkartova K."/>
            <person name="Ridl J."/>
            <person name="Pajer P."/>
            <person name="Falteisek L."/>
        </authorList>
    </citation>
    <scope>NUCLEOTIDE SEQUENCE</scope>
    <source>
        <strain evidence="1">MI1III</strain>
    </source>
</reference>